<name>A0A0C9ZVB8_9AGAM</name>
<evidence type="ECO:0000313" key="1">
    <source>
        <dbReference type="EMBL" id="KIK29949.1"/>
    </source>
</evidence>
<dbReference type="AlphaFoldDB" id="A0A0C9ZVB8"/>
<sequence length="153" mass="17791">MNSGWREMIVIYSLKHPWPSNALYDVLIFFALYSYHHGRWRAVRRTGCHQDRSGTIGYHLVPLVILLMARRPKGLTRNQICAASVLLEPHSRDTRRSSTLVFRYRCLKLRPGQERCRLKFSSPVIAALIPETRDSAHTRCRVFNSTRGVRQTL</sequence>
<dbReference type="Proteomes" id="UP000054018">
    <property type="component" value="Unassembled WGS sequence"/>
</dbReference>
<evidence type="ECO:0000313" key="2">
    <source>
        <dbReference type="Proteomes" id="UP000054018"/>
    </source>
</evidence>
<protein>
    <submittedName>
        <fullName evidence="1">Uncharacterized protein</fullName>
    </submittedName>
</protein>
<dbReference type="EMBL" id="KN833688">
    <property type="protein sequence ID" value="KIK29949.1"/>
    <property type="molecule type" value="Genomic_DNA"/>
</dbReference>
<reference evidence="1 2" key="1">
    <citation type="submission" date="2014-04" db="EMBL/GenBank/DDBJ databases">
        <authorList>
            <consortium name="DOE Joint Genome Institute"/>
            <person name="Kuo A."/>
            <person name="Kohler A."/>
            <person name="Costa M.D."/>
            <person name="Nagy L.G."/>
            <person name="Floudas D."/>
            <person name="Copeland A."/>
            <person name="Barry K.W."/>
            <person name="Cichocki N."/>
            <person name="Veneault-Fourrey C."/>
            <person name="LaButti K."/>
            <person name="Lindquist E.A."/>
            <person name="Lipzen A."/>
            <person name="Lundell T."/>
            <person name="Morin E."/>
            <person name="Murat C."/>
            <person name="Sun H."/>
            <person name="Tunlid A."/>
            <person name="Henrissat B."/>
            <person name="Grigoriev I.V."/>
            <person name="Hibbett D.S."/>
            <person name="Martin F."/>
            <person name="Nordberg H.P."/>
            <person name="Cantor M.N."/>
            <person name="Hua S.X."/>
        </authorList>
    </citation>
    <scope>NUCLEOTIDE SEQUENCE [LARGE SCALE GENOMIC DNA]</scope>
    <source>
        <strain evidence="1 2">441</strain>
    </source>
</reference>
<dbReference type="HOGENOM" id="CLU_1714032_0_0_1"/>
<reference evidence="2" key="2">
    <citation type="submission" date="2015-01" db="EMBL/GenBank/DDBJ databases">
        <title>Evolutionary Origins and Diversification of the Mycorrhizal Mutualists.</title>
        <authorList>
            <consortium name="DOE Joint Genome Institute"/>
            <consortium name="Mycorrhizal Genomics Consortium"/>
            <person name="Kohler A."/>
            <person name="Kuo A."/>
            <person name="Nagy L.G."/>
            <person name="Floudas D."/>
            <person name="Copeland A."/>
            <person name="Barry K.W."/>
            <person name="Cichocki N."/>
            <person name="Veneault-Fourrey C."/>
            <person name="LaButti K."/>
            <person name="Lindquist E.A."/>
            <person name="Lipzen A."/>
            <person name="Lundell T."/>
            <person name="Morin E."/>
            <person name="Murat C."/>
            <person name="Riley R."/>
            <person name="Ohm R."/>
            <person name="Sun H."/>
            <person name="Tunlid A."/>
            <person name="Henrissat B."/>
            <person name="Grigoriev I.V."/>
            <person name="Hibbett D.S."/>
            <person name="Martin F."/>
        </authorList>
    </citation>
    <scope>NUCLEOTIDE SEQUENCE [LARGE SCALE GENOMIC DNA]</scope>
    <source>
        <strain evidence="2">441</strain>
    </source>
</reference>
<gene>
    <name evidence="1" type="ORF">PISMIDRAFT_446638</name>
</gene>
<accession>A0A0C9ZVB8</accession>
<proteinExistence type="predicted"/>
<keyword evidence="2" id="KW-1185">Reference proteome</keyword>
<organism evidence="1 2">
    <name type="scientific">Pisolithus microcarpus 441</name>
    <dbReference type="NCBI Taxonomy" id="765257"/>
    <lineage>
        <taxon>Eukaryota</taxon>
        <taxon>Fungi</taxon>
        <taxon>Dikarya</taxon>
        <taxon>Basidiomycota</taxon>
        <taxon>Agaricomycotina</taxon>
        <taxon>Agaricomycetes</taxon>
        <taxon>Agaricomycetidae</taxon>
        <taxon>Boletales</taxon>
        <taxon>Sclerodermatineae</taxon>
        <taxon>Pisolithaceae</taxon>
        <taxon>Pisolithus</taxon>
    </lineage>
</organism>